<evidence type="ECO:0000259" key="2">
    <source>
        <dbReference type="Pfam" id="PF00535"/>
    </source>
</evidence>
<dbReference type="SUPFAM" id="SSF53448">
    <property type="entry name" value="Nucleotide-diphospho-sugar transferases"/>
    <property type="match status" value="1"/>
</dbReference>
<dbReference type="RefSeq" id="WP_380288169.1">
    <property type="nucleotide sequence ID" value="NZ_JBHULY010000005.1"/>
</dbReference>
<feature type="domain" description="Glycosyltransferase 2-like" evidence="2">
    <location>
        <begin position="12"/>
        <end position="134"/>
    </location>
</feature>
<comment type="caution">
    <text evidence="3">The sequence shown here is derived from an EMBL/GenBank/DDBJ whole genome shotgun (WGS) entry which is preliminary data.</text>
</comment>
<name>A0ABW5T6S1_9FLAO</name>
<dbReference type="Pfam" id="PF00535">
    <property type="entry name" value="Glycos_transf_2"/>
    <property type="match status" value="1"/>
</dbReference>
<dbReference type="PANTHER" id="PTHR22916:SF3">
    <property type="entry name" value="UDP-GLCNAC:BETAGAL BETA-1,3-N-ACETYLGLUCOSAMINYLTRANSFERASE-LIKE PROTEIN 1"/>
    <property type="match status" value="1"/>
</dbReference>
<gene>
    <name evidence="3" type="ORF">ACFSR8_01065</name>
</gene>
<organism evidence="3 4">
    <name type="scientific">Hyunsoonleella rubra</name>
    <dbReference type="NCBI Taxonomy" id="1737062"/>
    <lineage>
        <taxon>Bacteria</taxon>
        <taxon>Pseudomonadati</taxon>
        <taxon>Bacteroidota</taxon>
        <taxon>Flavobacteriia</taxon>
        <taxon>Flavobacteriales</taxon>
        <taxon>Flavobacteriaceae</taxon>
    </lineage>
</organism>
<keyword evidence="4" id="KW-1185">Reference proteome</keyword>
<dbReference type="InterPro" id="IPR029044">
    <property type="entry name" value="Nucleotide-diphossugar_trans"/>
</dbReference>
<dbReference type="InterPro" id="IPR001173">
    <property type="entry name" value="Glyco_trans_2-like"/>
</dbReference>
<protein>
    <submittedName>
        <fullName evidence="3">Glycosyltransferase family 2 protein</fullName>
    </submittedName>
</protein>
<reference evidence="4" key="1">
    <citation type="journal article" date="2019" name="Int. J. Syst. Evol. Microbiol.">
        <title>The Global Catalogue of Microorganisms (GCM) 10K type strain sequencing project: providing services to taxonomists for standard genome sequencing and annotation.</title>
        <authorList>
            <consortium name="The Broad Institute Genomics Platform"/>
            <consortium name="The Broad Institute Genome Sequencing Center for Infectious Disease"/>
            <person name="Wu L."/>
            <person name="Ma J."/>
        </authorList>
    </citation>
    <scope>NUCLEOTIDE SEQUENCE [LARGE SCALE GENOMIC DNA]</scope>
    <source>
        <strain evidence="4">KCTC 42398</strain>
    </source>
</reference>
<dbReference type="Proteomes" id="UP001597476">
    <property type="component" value="Unassembled WGS sequence"/>
</dbReference>
<accession>A0ABW5T6S1</accession>
<evidence type="ECO:0000313" key="3">
    <source>
        <dbReference type="EMBL" id="MFD2724787.1"/>
    </source>
</evidence>
<evidence type="ECO:0000313" key="4">
    <source>
        <dbReference type="Proteomes" id="UP001597476"/>
    </source>
</evidence>
<feature type="transmembrane region" description="Helical" evidence="1">
    <location>
        <begin position="237"/>
        <end position="254"/>
    </location>
</feature>
<sequence length="262" mass="31022">MEEKTKVRDKVSIITPSFNCQDYISKTIDSVLSQTYSNWEMIIVDDCSTDNSVEIIQNYCAKDKRIKLFISDKNMGSGRSRNKCLEKATGRYIAFLDSDDYWSNIKLERQIAFMEENSFNLTYSMYFEFDSDTGRLLTKVKVPKKVNFGMLLKNGGYMGCLTVIYDSYFFGKRDMPEIRKRQDWALWLKMLKEIDYAHGLQEPLAYYRLGNSSLSKSKLKLVKYNFSVYRKELRMSFLRSLYHMIVFLIHHFFYKPKLKVKL</sequence>
<keyword evidence="1" id="KW-1133">Transmembrane helix</keyword>
<dbReference type="EMBL" id="JBHULY010000005">
    <property type="protein sequence ID" value="MFD2724787.1"/>
    <property type="molecule type" value="Genomic_DNA"/>
</dbReference>
<dbReference type="PANTHER" id="PTHR22916">
    <property type="entry name" value="GLYCOSYLTRANSFERASE"/>
    <property type="match status" value="1"/>
</dbReference>
<keyword evidence="1" id="KW-0812">Transmembrane</keyword>
<keyword evidence="1" id="KW-0472">Membrane</keyword>
<dbReference type="Gene3D" id="3.90.550.10">
    <property type="entry name" value="Spore Coat Polysaccharide Biosynthesis Protein SpsA, Chain A"/>
    <property type="match status" value="1"/>
</dbReference>
<proteinExistence type="predicted"/>
<evidence type="ECO:0000256" key="1">
    <source>
        <dbReference type="SAM" id="Phobius"/>
    </source>
</evidence>